<dbReference type="EMBL" id="BFAD01000008">
    <property type="protein sequence ID" value="GBE85964.1"/>
    <property type="molecule type" value="Genomic_DNA"/>
</dbReference>
<feature type="compositionally biased region" description="Low complexity" evidence="1">
    <location>
        <begin position="54"/>
        <end position="63"/>
    </location>
</feature>
<organism evidence="2 3">
    <name type="scientific">Sparassis crispa</name>
    <dbReference type="NCBI Taxonomy" id="139825"/>
    <lineage>
        <taxon>Eukaryota</taxon>
        <taxon>Fungi</taxon>
        <taxon>Dikarya</taxon>
        <taxon>Basidiomycota</taxon>
        <taxon>Agaricomycotina</taxon>
        <taxon>Agaricomycetes</taxon>
        <taxon>Polyporales</taxon>
        <taxon>Sparassidaceae</taxon>
        <taxon>Sparassis</taxon>
    </lineage>
</organism>
<evidence type="ECO:0000313" key="3">
    <source>
        <dbReference type="Proteomes" id="UP000287166"/>
    </source>
</evidence>
<comment type="caution">
    <text evidence="2">The sequence shown here is derived from an EMBL/GenBank/DDBJ whole genome shotgun (WGS) entry which is preliminary data.</text>
</comment>
<reference evidence="2 3" key="1">
    <citation type="journal article" date="2018" name="Sci. Rep.">
        <title>Genome sequence of the cauliflower mushroom Sparassis crispa (Hanabiratake) and its association with beneficial usage.</title>
        <authorList>
            <person name="Kiyama R."/>
            <person name="Furutani Y."/>
            <person name="Kawaguchi K."/>
            <person name="Nakanishi T."/>
        </authorList>
    </citation>
    <scope>NUCLEOTIDE SEQUENCE [LARGE SCALE GENOMIC DNA]</scope>
</reference>
<accession>A0A401GW23</accession>
<evidence type="ECO:0000256" key="1">
    <source>
        <dbReference type="SAM" id="MobiDB-lite"/>
    </source>
</evidence>
<keyword evidence="3" id="KW-1185">Reference proteome</keyword>
<dbReference type="InParanoid" id="A0A401GW23"/>
<dbReference type="AlphaFoldDB" id="A0A401GW23"/>
<dbReference type="RefSeq" id="XP_027616877.1">
    <property type="nucleotide sequence ID" value="XM_027761076.1"/>
</dbReference>
<dbReference type="Proteomes" id="UP000287166">
    <property type="component" value="Unassembled WGS sequence"/>
</dbReference>
<sequence length="63" mass="5900">MPPAKGSKATGAAKNAPAETARPAATQAKAGGDKTAPPRAPTGTRNAAAPPPSGGKAPKGAKA</sequence>
<feature type="region of interest" description="Disordered" evidence="1">
    <location>
        <begin position="1"/>
        <end position="63"/>
    </location>
</feature>
<dbReference type="GeneID" id="38782881"/>
<name>A0A401GW23_9APHY</name>
<evidence type="ECO:0000313" key="2">
    <source>
        <dbReference type="EMBL" id="GBE85964.1"/>
    </source>
</evidence>
<protein>
    <submittedName>
        <fullName evidence="2">Uncharacterized protein</fullName>
    </submittedName>
</protein>
<gene>
    <name evidence="2" type="ORF">SCP_0804880</name>
</gene>
<proteinExistence type="predicted"/>